<sequence length="73" mass="8555">MVMAETGSGDSNYHEYIENVYVLSETLDGYEEISRTDGKRSNFFEYSNKENNYYTFSQMVGEINNWIDNNDSQ</sequence>
<dbReference type="Proteomes" id="UP000260773">
    <property type="component" value="Unassembled WGS sequence"/>
</dbReference>
<dbReference type="AlphaFoldDB" id="A0A3E2TFN2"/>
<evidence type="ECO:0000313" key="1">
    <source>
        <dbReference type="EMBL" id="RGB74693.1"/>
    </source>
</evidence>
<feature type="non-terminal residue" evidence="1">
    <location>
        <position position="73"/>
    </location>
</feature>
<evidence type="ECO:0000313" key="2">
    <source>
        <dbReference type="Proteomes" id="UP000260773"/>
    </source>
</evidence>
<comment type="caution">
    <text evidence="1">The sequence shown here is derived from an EMBL/GenBank/DDBJ whole genome shotgun (WGS) entry which is preliminary data.</text>
</comment>
<dbReference type="EMBL" id="QVEP01000052">
    <property type="protein sequence ID" value="RGB74693.1"/>
    <property type="molecule type" value="Genomic_DNA"/>
</dbReference>
<reference evidence="1 2" key="1">
    <citation type="submission" date="2018-08" db="EMBL/GenBank/DDBJ databases">
        <title>A genome reference for cultivated species of the human gut microbiota.</title>
        <authorList>
            <person name="Zou Y."/>
            <person name="Xue W."/>
            <person name="Luo G."/>
        </authorList>
    </citation>
    <scope>NUCLEOTIDE SEQUENCE [LARGE SCALE GENOMIC DNA]</scope>
    <source>
        <strain evidence="1 2">AF45-17</strain>
    </source>
</reference>
<name>A0A3E2TFN2_9FIRM</name>
<proteinExistence type="predicted"/>
<organism evidence="1 2">
    <name type="scientific">Coprococcus catus</name>
    <dbReference type="NCBI Taxonomy" id="116085"/>
    <lineage>
        <taxon>Bacteria</taxon>
        <taxon>Bacillati</taxon>
        <taxon>Bacillota</taxon>
        <taxon>Clostridia</taxon>
        <taxon>Lachnospirales</taxon>
        <taxon>Lachnospiraceae</taxon>
        <taxon>Coprococcus</taxon>
    </lineage>
</organism>
<protein>
    <submittedName>
        <fullName evidence="1">Uncharacterized protein</fullName>
    </submittedName>
</protein>
<gene>
    <name evidence="1" type="ORF">DW070_14775</name>
</gene>
<accession>A0A3E2TFN2</accession>